<keyword evidence="8" id="KW-1185">Reference proteome</keyword>
<feature type="active site" description="Proton acceptor" evidence="4">
    <location>
        <position position="335"/>
    </location>
</feature>
<evidence type="ECO:0000259" key="6">
    <source>
        <dbReference type="PROSITE" id="PS51635"/>
    </source>
</evidence>
<reference evidence="7 8" key="1">
    <citation type="journal article" date="2016" name="Nat. Commun.">
        <title>Ectomycorrhizal ecology is imprinted in the genome of the dominant symbiotic fungus Cenococcum geophilum.</title>
        <authorList>
            <consortium name="DOE Joint Genome Institute"/>
            <person name="Peter M."/>
            <person name="Kohler A."/>
            <person name="Ohm R.A."/>
            <person name="Kuo A."/>
            <person name="Krutzmann J."/>
            <person name="Morin E."/>
            <person name="Arend M."/>
            <person name="Barry K.W."/>
            <person name="Binder M."/>
            <person name="Choi C."/>
            <person name="Clum A."/>
            <person name="Copeland A."/>
            <person name="Grisel N."/>
            <person name="Haridas S."/>
            <person name="Kipfer T."/>
            <person name="LaButti K."/>
            <person name="Lindquist E."/>
            <person name="Lipzen A."/>
            <person name="Maire R."/>
            <person name="Meier B."/>
            <person name="Mihaltcheva S."/>
            <person name="Molinier V."/>
            <person name="Murat C."/>
            <person name="Poggeler S."/>
            <person name="Quandt C.A."/>
            <person name="Sperisen C."/>
            <person name="Tritt A."/>
            <person name="Tisserant E."/>
            <person name="Crous P.W."/>
            <person name="Henrissat B."/>
            <person name="Nehls U."/>
            <person name="Egli S."/>
            <person name="Spatafora J.W."/>
            <person name="Grigoriev I.V."/>
            <person name="Martin F.M."/>
        </authorList>
    </citation>
    <scope>NUCLEOTIDE SEQUENCE [LARGE SCALE GENOMIC DNA]</scope>
    <source>
        <strain evidence="7 8">CBS 459.81</strain>
    </source>
</reference>
<dbReference type="PANTHER" id="PTHR24185">
    <property type="entry name" value="CALCIUM-INDEPENDENT PHOSPHOLIPASE A2-GAMMA"/>
    <property type="match status" value="1"/>
</dbReference>
<dbReference type="GO" id="GO:0016020">
    <property type="term" value="C:membrane"/>
    <property type="evidence" value="ECO:0007669"/>
    <property type="project" value="TreeGrafter"/>
</dbReference>
<dbReference type="OrthoDB" id="626167at2759"/>
<proteinExistence type="predicted"/>
<name>A0A8E2EJK3_9PEZI</name>
<evidence type="ECO:0000313" key="7">
    <source>
        <dbReference type="EMBL" id="OCK84953.1"/>
    </source>
</evidence>
<dbReference type="PANTHER" id="PTHR24185:SF1">
    <property type="entry name" value="CALCIUM-INDEPENDENT PHOSPHOLIPASE A2-GAMMA"/>
    <property type="match status" value="1"/>
</dbReference>
<dbReference type="GO" id="GO:0047499">
    <property type="term" value="F:calcium-independent phospholipase A2 activity"/>
    <property type="evidence" value="ECO:0007669"/>
    <property type="project" value="TreeGrafter"/>
</dbReference>
<dbReference type="Gene3D" id="3.40.1090.10">
    <property type="entry name" value="Cytosolic phospholipase A2 catalytic domain"/>
    <property type="match status" value="1"/>
</dbReference>
<gene>
    <name evidence="7" type="ORF">K432DRAFT_400705</name>
</gene>
<feature type="active site" description="Nucleophile" evidence="4">
    <location>
        <position position="177"/>
    </location>
</feature>
<feature type="short sequence motif" description="GXSXG" evidence="4">
    <location>
        <begin position="175"/>
        <end position="179"/>
    </location>
</feature>
<feature type="region of interest" description="Disordered" evidence="5">
    <location>
        <begin position="1"/>
        <end position="30"/>
    </location>
</feature>
<accession>A0A8E2EJK3</accession>
<dbReference type="Proteomes" id="UP000250266">
    <property type="component" value="Unassembled WGS sequence"/>
</dbReference>
<evidence type="ECO:0000313" key="8">
    <source>
        <dbReference type="Proteomes" id="UP000250266"/>
    </source>
</evidence>
<feature type="compositionally biased region" description="Basic and acidic residues" evidence="5">
    <location>
        <begin position="13"/>
        <end position="26"/>
    </location>
</feature>
<keyword evidence="3 4" id="KW-0443">Lipid metabolism</keyword>
<feature type="region of interest" description="Disordered" evidence="5">
    <location>
        <begin position="134"/>
        <end position="153"/>
    </location>
</feature>
<protein>
    <submittedName>
        <fullName evidence="7">FabD/lysophospholipase-like protein</fullName>
    </submittedName>
</protein>
<sequence length="547" mass="61314">MGHGAAGSTLDDSDGRCSPEPTDRYNRPATVPVVGVVRHPTNLTTSSSSTDDDANYSRKNTYISRTYTDDGPNIPYGIEDSKTKRNSQIPSCWSRQVVLSLDGGDIRGLSELYILQRIFQAIARLERELDGATSSSCSPLLGSPNADDDAESSQSNIAISTEGYLPCHYFDYIGGTSMGGVSAVMLGRLRLSIDKTIEHYENIWASVANEVSQYRQHIPGRRLRSGYTEGLRKALNNIVPKAHPASAGKTIDETFRSDASLCRTLVLAVQIDRENGVRRPYLFRSYTFKDRSATAVNRNKTSETEGTPLHAVCRATSAAPNYFQSVIIDKKKFRDGSIWMANPSMELYREVHSMHPDHPSPIYCLLSIGCGKQKRSRYLPNISMRAASLYNWEQQQVDDVLTARKSQGEDFDYVRFLGPADLADPKPSDWRQDGTRRKTVERIRISTARYCDNPGVSAQIDATARQLVQYRRQRARTAHWERFALGITYKCVWCAETGGQGELNDRDDVIDHVQSKHKDLPGIDSHFFGEYRRILEDFRVKVVDSAS</sequence>
<dbReference type="InterPro" id="IPR016035">
    <property type="entry name" value="Acyl_Trfase/lysoPLipase"/>
</dbReference>
<dbReference type="GO" id="GO:0046486">
    <property type="term" value="P:glycerolipid metabolic process"/>
    <property type="evidence" value="ECO:0007669"/>
    <property type="project" value="UniProtKB-ARBA"/>
</dbReference>
<dbReference type="SUPFAM" id="SSF52151">
    <property type="entry name" value="FabD/lysophospholipase-like"/>
    <property type="match status" value="1"/>
</dbReference>
<dbReference type="GO" id="GO:0016042">
    <property type="term" value="P:lipid catabolic process"/>
    <property type="evidence" value="ECO:0007669"/>
    <property type="project" value="UniProtKB-UniRule"/>
</dbReference>
<evidence type="ECO:0000256" key="3">
    <source>
        <dbReference type="ARBA" id="ARBA00023098"/>
    </source>
</evidence>
<dbReference type="EMBL" id="KV744827">
    <property type="protein sequence ID" value="OCK84953.1"/>
    <property type="molecule type" value="Genomic_DNA"/>
</dbReference>
<feature type="domain" description="PNPLA" evidence="6">
    <location>
        <begin position="99"/>
        <end position="348"/>
    </location>
</feature>
<dbReference type="GO" id="GO:0019369">
    <property type="term" value="P:arachidonate metabolic process"/>
    <property type="evidence" value="ECO:0007669"/>
    <property type="project" value="TreeGrafter"/>
</dbReference>
<evidence type="ECO:0000256" key="1">
    <source>
        <dbReference type="ARBA" id="ARBA00022801"/>
    </source>
</evidence>
<comment type="caution">
    <text evidence="4">Lacks conserved residue(s) required for the propagation of feature annotation.</text>
</comment>
<keyword evidence="1 4" id="KW-0378">Hydrolase</keyword>
<evidence type="ECO:0000256" key="5">
    <source>
        <dbReference type="SAM" id="MobiDB-lite"/>
    </source>
</evidence>
<keyword evidence="2 4" id="KW-0442">Lipid degradation</keyword>
<evidence type="ECO:0000256" key="4">
    <source>
        <dbReference type="PROSITE-ProRule" id="PRU01161"/>
    </source>
</evidence>
<dbReference type="InterPro" id="IPR002641">
    <property type="entry name" value="PNPLA_dom"/>
</dbReference>
<dbReference type="AlphaFoldDB" id="A0A8E2EJK3"/>
<dbReference type="Pfam" id="PF01734">
    <property type="entry name" value="Patatin"/>
    <property type="match status" value="1"/>
</dbReference>
<dbReference type="PROSITE" id="PS51635">
    <property type="entry name" value="PNPLA"/>
    <property type="match status" value="1"/>
</dbReference>
<evidence type="ECO:0000256" key="2">
    <source>
        <dbReference type="ARBA" id="ARBA00022963"/>
    </source>
</evidence>
<organism evidence="7 8">
    <name type="scientific">Lepidopterella palustris CBS 459.81</name>
    <dbReference type="NCBI Taxonomy" id="1314670"/>
    <lineage>
        <taxon>Eukaryota</taxon>
        <taxon>Fungi</taxon>
        <taxon>Dikarya</taxon>
        <taxon>Ascomycota</taxon>
        <taxon>Pezizomycotina</taxon>
        <taxon>Dothideomycetes</taxon>
        <taxon>Pleosporomycetidae</taxon>
        <taxon>Mytilinidiales</taxon>
        <taxon>Argynnaceae</taxon>
        <taxon>Lepidopterella</taxon>
    </lineage>
</organism>